<evidence type="ECO:0000313" key="3">
    <source>
        <dbReference type="Proteomes" id="UP001642260"/>
    </source>
</evidence>
<evidence type="ECO:0000256" key="1">
    <source>
        <dbReference type="SAM" id="MobiDB-lite"/>
    </source>
</evidence>
<proteinExistence type="predicted"/>
<gene>
    <name evidence="2" type="ORF">ERUC_LOCUS41217</name>
</gene>
<name>A0ABC8LYX5_ERUVS</name>
<evidence type="ECO:0000313" key="2">
    <source>
        <dbReference type="EMBL" id="CAH8388734.1"/>
    </source>
</evidence>
<accession>A0ABC8LYX5</accession>
<dbReference type="Proteomes" id="UP001642260">
    <property type="component" value="Unassembled WGS sequence"/>
</dbReference>
<feature type="compositionally biased region" description="Basic and acidic residues" evidence="1">
    <location>
        <begin position="32"/>
        <end position="60"/>
    </location>
</feature>
<sequence length="60" mass="6824">MSIIPQDPQRPVNESVLVWTDEDMFKGGATKSDVEKMREDLKVGGKTKQTREKETESSVR</sequence>
<dbReference type="AlphaFoldDB" id="A0ABC8LYX5"/>
<dbReference type="EMBL" id="CAKOAT010814042">
    <property type="protein sequence ID" value="CAH8388734.1"/>
    <property type="molecule type" value="Genomic_DNA"/>
</dbReference>
<organism evidence="2 3">
    <name type="scientific">Eruca vesicaria subsp. sativa</name>
    <name type="common">Garden rocket</name>
    <name type="synonym">Eruca sativa</name>
    <dbReference type="NCBI Taxonomy" id="29727"/>
    <lineage>
        <taxon>Eukaryota</taxon>
        <taxon>Viridiplantae</taxon>
        <taxon>Streptophyta</taxon>
        <taxon>Embryophyta</taxon>
        <taxon>Tracheophyta</taxon>
        <taxon>Spermatophyta</taxon>
        <taxon>Magnoliopsida</taxon>
        <taxon>eudicotyledons</taxon>
        <taxon>Gunneridae</taxon>
        <taxon>Pentapetalae</taxon>
        <taxon>rosids</taxon>
        <taxon>malvids</taxon>
        <taxon>Brassicales</taxon>
        <taxon>Brassicaceae</taxon>
        <taxon>Brassiceae</taxon>
        <taxon>Eruca</taxon>
    </lineage>
</organism>
<reference evidence="2 3" key="1">
    <citation type="submission" date="2022-03" db="EMBL/GenBank/DDBJ databases">
        <authorList>
            <person name="Macdonald S."/>
            <person name="Ahmed S."/>
            <person name="Newling K."/>
        </authorList>
    </citation>
    <scope>NUCLEOTIDE SEQUENCE [LARGE SCALE GENOMIC DNA]</scope>
</reference>
<protein>
    <submittedName>
        <fullName evidence="2">Uncharacterized protein</fullName>
    </submittedName>
</protein>
<feature type="region of interest" description="Disordered" evidence="1">
    <location>
        <begin position="29"/>
        <end position="60"/>
    </location>
</feature>
<comment type="caution">
    <text evidence="2">The sequence shown here is derived from an EMBL/GenBank/DDBJ whole genome shotgun (WGS) entry which is preliminary data.</text>
</comment>
<keyword evidence="3" id="KW-1185">Reference proteome</keyword>